<feature type="non-terminal residue" evidence="9">
    <location>
        <position position="703"/>
    </location>
</feature>
<keyword evidence="6" id="KW-0378">Hydrolase</keyword>
<evidence type="ECO:0000256" key="6">
    <source>
        <dbReference type="ARBA" id="ARBA00022801"/>
    </source>
</evidence>
<dbReference type="GO" id="GO:0042575">
    <property type="term" value="C:DNA polymerase complex"/>
    <property type="evidence" value="ECO:0007669"/>
    <property type="project" value="UniProtKB-ARBA"/>
</dbReference>
<keyword evidence="5" id="KW-0255">Endonuclease</keyword>
<dbReference type="GO" id="GO:0016787">
    <property type="term" value="F:hydrolase activity"/>
    <property type="evidence" value="ECO:0007669"/>
    <property type="project" value="UniProtKB-KW"/>
</dbReference>
<keyword evidence="2" id="KW-0808">Transferase</keyword>
<dbReference type="InterPro" id="IPR012337">
    <property type="entry name" value="RNaseH-like_sf"/>
</dbReference>
<dbReference type="SUPFAM" id="SSF53098">
    <property type="entry name" value="Ribonuclease H-like"/>
    <property type="match status" value="1"/>
</dbReference>
<evidence type="ECO:0000256" key="1">
    <source>
        <dbReference type="ARBA" id="ARBA00012493"/>
    </source>
</evidence>
<evidence type="ECO:0000256" key="4">
    <source>
        <dbReference type="ARBA" id="ARBA00022722"/>
    </source>
</evidence>
<proteinExistence type="predicted"/>
<name>A0A0C2GFP9_9BILA</name>
<gene>
    <name evidence="9" type="ORF">ANCDUO_13891</name>
</gene>
<dbReference type="PANTHER" id="PTHR37984">
    <property type="entry name" value="PROTEIN CBG26694"/>
    <property type="match status" value="1"/>
</dbReference>
<dbReference type="InterPro" id="IPR043502">
    <property type="entry name" value="DNA/RNA_pol_sf"/>
</dbReference>
<dbReference type="InterPro" id="IPR041373">
    <property type="entry name" value="RT_RNaseH"/>
</dbReference>
<dbReference type="Proteomes" id="UP000054047">
    <property type="component" value="Unassembled WGS sequence"/>
</dbReference>
<dbReference type="InterPro" id="IPR001584">
    <property type="entry name" value="Integrase_cat-core"/>
</dbReference>
<dbReference type="Pfam" id="PF17917">
    <property type="entry name" value="RT_RNaseH"/>
    <property type="match status" value="1"/>
</dbReference>
<keyword evidence="7" id="KW-0695">RNA-directed DNA polymerase</keyword>
<accession>A0A0C2GFP9</accession>
<evidence type="ECO:0000313" key="9">
    <source>
        <dbReference type="EMBL" id="KIH55936.1"/>
    </source>
</evidence>
<dbReference type="InterPro" id="IPR050951">
    <property type="entry name" value="Retrovirus_Pol_polyprotein"/>
</dbReference>
<evidence type="ECO:0000256" key="2">
    <source>
        <dbReference type="ARBA" id="ARBA00022679"/>
    </source>
</evidence>
<dbReference type="PANTHER" id="PTHR37984:SF5">
    <property type="entry name" value="PROTEIN NYNRIN-LIKE"/>
    <property type="match status" value="1"/>
</dbReference>
<sequence>MGRSTFPRTHRHCSNVYRRTITSHDPNDSSVRITPSTDRFHSKWFCYPTLRFCCTTNNLNLVQVTHITLAPTNTYGVRINGNITLPKRTTNIVPARIDYLPQPRCTTFLIEDNLRPMDDIYIVDRALVTPEEDGTCLINILNPSYKDIYLPDRMNIAHAYPACASEVQVHSIQTDIPTLFQPPRLQPMNEHCTINSHDGQFPMLQPIPSTIAPQSTPSCNFAYIPPEADWEKHVPQLPAVVNPNYDIADEADLSRAALNNVRKEQLRDIIRYHTKAFVGPDGHLGHYKGPIRHRIDLVDNAVIPTREIFRVPLDKRQEIERQISEMLEQGVIREPTSPFCAPIVLVKKREANTWRFTIDFRGLNAITKPQQTLNKHESRSTASEREALGLGFAVQKFPPYTDGAKCTAITDHAPLRALLHRKDLTVRLAKYQIILQEFEITTVYRPGKNNVLCDTLSRHLPDAENVVNSIIKCLQCDDLFDKIMKEQNQCPRIIKYKASFRKDQDLLELSEYILINDILYKLPTRLYHDPQLVLPETSSMKNDIIHWAHQSQMGTAHLGIRKTQSAVEKIAIWNRMTRDIAQFVKQCKQCQARKDPSAYRVYEPLHQFEVSTKPWQRVHSDVISPLPLTLDGNKYILVFVDPFSKYIVAEPLPHQKSNTTAQAFINRFVARFGLPETLVIDQGSNYMSDTFTTLLRNLHRSRV</sequence>
<dbReference type="GO" id="GO:0003676">
    <property type="term" value="F:nucleic acid binding"/>
    <property type="evidence" value="ECO:0007669"/>
    <property type="project" value="InterPro"/>
</dbReference>
<evidence type="ECO:0000256" key="3">
    <source>
        <dbReference type="ARBA" id="ARBA00022695"/>
    </source>
</evidence>
<reference evidence="9 10" key="1">
    <citation type="submission" date="2013-12" db="EMBL/GenBank/DDBJ databases">
        <title>Draft genome of the parsitic nematode Ancylostoma duodenale.</title>
        <authorList>
            <person name="Mitreva M."/>
        </authorList>
    </citation>
    <scope>NUCLEOTIDE SEQUENCE [LARGE SCALE GENOMIC DNA]</scope>
    <source>
        <strain evidence="9 10">Zhejiang</strain>
    </source>
</reference>
<protein>
    <recommendedName>
        <fullName evidence="1">RNA-directed DNA polymerase</fullName>
        <ecNumber evidence="1">2.7.7.49</ecNumber>
    </recommendedName>
</protein>
<dbReference type="InterPro" id="IPR041588">
    <property type="entry name" value="Integrase_H2C2"/>
</dbReference>
<dbReference type="CDD" id="cd09274">
    <property type="entry name" value="RNase_HI_RT_Ty3"/>
    <property type="match status" value="1"/>
</dbReference>
<dbReference type="Pfam" id="PF00665">
    <property type="entry name" value="rve"/>
    <property type="match status" value="1"/>
</dbReference>
<keyword evidence="4" id="KW-0540">Nuclease</keyword>
<dbReference type="OrthoDB" id="5832112at2759"/>
<keyword evidence="3" id="KW-0548">Nucleotidyltransferase</keyword>
<evidence type="ECO:0000259" key="8">
    <source>
        <dbReference type="PROSITE" id="PS50994"/>
    </source>
</evidence>
<dbReference type="EMBL" id="KN736506">
    <property type="protein sequence ID" value="KIH55936.1"/>
    <property type="molecule type" value="Genomic_DNA"/>
</dbReference>
<dbReference type="Gene3D" id="1.10.340.70">
    <property type="match status" value="1"/>
</dbReference>
<dbReference type="AlphaFoldDB" id="A0A0C2GFP9"/>
<dbReference type="Pfam" id="PF17921">
    <property type="entry name" value="Integrase_H2C2"/>
    <property type="match status" value="1"/>
</dbReference>
<dbReference type="Gene3D" id="3.10.10.10">
    <property type="entry name" value="HIV Type 1 Reverse Transcriptase, subunit A, domain 1"/>
    <property type="match status" value="1"/>
</dbReference>
<dbReference type="GO" id="GO:0015074">
    <property type="term" value="P:DNA integration"/>
    <property type="evidence" value="ECO:0007669"/>
    <property type="project" value="InterPro"/>
</dbReference>
<feature type="domain" description="Integrase catalytic" evidence="8">
    <location>
        <begin position="610"/>
        <end position="703"/>
    </location>
</feature>
<dbReference type="PROSITE" id="PS50994">
    <property type="entry name" value="INTEGRASE"/>
    <property type="match status" value="1"/>
</dbReference>
<organism evidence="9 10">
    <name type="scientific">Ancylostoma duodenale</name>
    <dbReference type="NCBI Taxonomy" id="51022"/>
    <lineage>
        <taxon>Eukaryota</taxon>
        <taxon>Metazoa</taxon>
        <taxon>Ecdysozoa</taxon>
        <taxon>Nematoda</taxon>
        <taxon>Chromadorea</taxon>
        <taxon>Rhabditida</taxon>
        <taxon>Rhabditina</taxon>
        <taxon>Rhabditomorpha</taxon>
        <taxon>Strongyloidea</taxon>
        <taxon>Ancylostomatidae</taxon>
        <taxon>Ancylostomatinae</taxon>
        <taxon>Ancylostoma</taxon>
    </lineage>
</organism>
<evidence type="ECO:0000313" key="10">
    <source>
        <dbReference type="Proteomes" id="UP000054047"/>
    </source>
</evidence>
<evidence type="ECO:0000256" key="7">
    <source>
        <dbReference type="ARBA" id="ARBA00022918"/>
    </source>
</evidence>
<evidence type="ECO:0000256" key="5">
    <source>
        <dbReference type="ARBA" id="ARBA00022759"/>
    </source>
</evidence>
<keyword evidence="10" id="KW-1185">Reference proteome</keyword>
<dbReference type="InterPro" id="IPR036397">
    <property type="entry name" value="RNaseH_sf"/>
</dbReference>
<dbReference type="Gene3D" id="3.30.420.10">
    <property type="entry name" value="Ribonuclease H-like superfamily/Ribonuclease H"/>
    <property type="match status" value="1"/>
</dbReference>
<dbReference type="EC" id="2.7.7.49" evidence="1"/>
<dbReference type="GO" id="GO:0003964">
    <property type="term" value="F:RNA-directed DNA polymerase activity"/>
    <property type="evidence" value="ECO:0007669"/>
    <property type="project" value="UniProtKB-KW"/>
</dbReference>
<dbReference type="SUPFAM" id="SSF56672">
    <property type="entry name" value="DNA/RNA polymerases"/>
    <property type="match status" value="1"/>
</dbReference>
<dbReference type="GO" id="GO:0004519">
    <property type="term" value="F:endonuclease activity"/>
    <property type="evidence" value="ECO:0007669"/>
    <property type="project" value="UniProtKB-KW"/>
</dbReference>